<feature type="non-terminal residue" evidence="1">
    <location>
        <position position="142"/>
    </location>
</feature>
<sequence>MRQLTLVLATPVDGLHLSALQTLEQFLAAIPPNTLPHLESFIIELPVRSSVIESDWQYDSVWEKASANLGPLVEVGSLTSLSLVLKLSGYAGPTDPPANVSETDLGVYEYLVRVISRIEVGLHRLCSKGVLSVKFANTSLPS</sequence>
<reference evidence="1" key="1">
    <citation type="submission" date="2020-11" db="EMBL/GenBank/DDBJ databases">
        <authorList>
            <consortium name="DOE Joint Genome Institute"/>
            <person name="Ahrendt S."/>
            <person name="Riley R."/>
            <person name="Andreopoulos W."/>
            <person name="Labutti K."/>
            <person name="Pangilinan J."/>
            <person name="Ruiz-Duenas F.J."/>
            <person name="Barrasa J.M."/>
            <person name="Sanchez-Garcia M."/>
            <person name="Camarero S."/>
            <person name="Miyauchi S."/>
            <person name="Serrano A."/>
            <person name="Linde D."/>
            <person name="Babiker R."/>
            <person name="Drula E."/>
            <person name="Ayuso-Fernandez I."/>
            <person name="Pacheco R."/>
            <person name="Padilla G."/>
            <person name="Ferreira P."/>
            <person name="Barriuso J."/>
            <person name="Kellner H."/>
            <person name="Castanera R."/>
            <person name="Alfaro M."/>
            <person name="Ramirez L."/>
            <person name="Pisabarro A.G."/>
            <person name="Kuo A."/>
            <person name="Tritt A."/>
            <person name="Lipzen A."/>
            <person name="He G."/>
            <person name="Yan M."/>
            <person name="Ng V."/>
            <person name="Cullen D."/>
            <person name="Martin F."/>
            <person name="Rosso M.-N."/>
            <person name="Henrissat B."/>
            <person name="Hibbett D."/>
            <person name="Martinez A.T."/>
            <person name="Grigoriev I.V."/>
        </authorList>
    </citation>
    <scope>NUCLEOTIDE SEQUENCE</scope>
    <source>
        <strain evidence="1">ATCC 90797</strain>
    </source>
</reference>
<gene>
    <name evidence="1" type="ORF">BDN71DRAFT_1449555</name>
</gene>
<organism evidence="1 2">
    <name type="scientific">Pleurotus eryngii</name>
    <name type="common">Boletus of the steppes</name>
    <dbReference type="NCBI Taxonomy" id="5323"/>
    <lineage>
        <taxon>Eukaryota</taxon>
        <taxon>Fungi</taxon>
        <taxon>Dikarya</taxon>
        <taxon>Basidiomycota</taxon>
        <taxon>Agaricomycotina</taxon>
        <taxon>Agaricomycetes</taxon>
        <taxon>Agaricomycetidae</taxon>
        <taxon>Agaricales</taxon>
        <taxon>Pleurotineae</taxon>
        <taxon>Pleurotaceae</taxon>
        <taxon>Pleurotus</taxon>
    </lineage>
</organism>
<evidence type="ECO:0000313" key="2">
    <source>
        <dbReference type="Proteomes" id="UP000807025"/>
    </source>
</evidence>
<dbReference type="Proteomes" id="UP000807025">
    <property type="component" value="Unassembled WGS sequence"/>
</dbReference>
<accession>A0A9P6DF12</accession>
<name>A0A9P6DF12_PLEER</name>
<protein>
    <submittedName>
        <fullName evidence="1">Uncharacterized protein</fullName>
    </submittedName>
</protein>
<comment type="caution">
    <text evidence="1">The sequence shown here is derived from an EMBL/GenBank/DDBJ whole genome shotgun (WGS) entry which is preliminary data.</text>
</comment>
<dbReference type="EMBL" id="MU154579">
    <property type="protein sequence ID" value="KAF9493913.1"/>
    <property type="molecule type" value="Genomic_DNA"/>
</dbReference>
<proteinExistence type="predicted"/>
<dbReference type="AlphaFoldDB" id="A0A9P6DF12"/>
<dbReference type="OrthoDB" id="10361387at2759"/>
<keyword evidence="2" id="KW-1185">Reference proteome</keyword>
<evidence type="ECO:0000313" key="1">
    <source>
        <dbReference type="EMBL" id="KAF9493913.1"/>
    </source>
</evidence>